<accession>A0A927BKW0</accession>
<dbReference type="GO" id="GO:0016787">
    <property type="term" value="F:hydrolase activity"/>
    <property type="evidence" value="ECO:0007669"/>
    <property type="project" value="UniProtKB-KW"/>
</dbReference>
<evidence type="ECO:0000256" key="4">
    <source>
        <dbReference type="ARBA" id="ARBA00022842"/>
    </source>
</evidence>
<protein>
    <submittedName>
        <fullName evidence="7">PIN domain-containing protein</fullName>
    </submittedName>
</protein>
<reference evidence="7" key="1">
    <citation type="journal article" date="2020" name="PLoS ONE">
        <title>Isolation and characterization of Streptomyces bacteriophages and Streptomyces strains encoding biosynthetic arsenals: Streptomyces strains and phages for antibiotic discovery.</title>
        <authorList>
            <person name="Montano E.T."/>
            <person name="Nideffer J.F."/>
            <person name="Brumage L."/>
            <person name="Erb M."/>
            <person name="Derman A.I."/>
            <person name="Davis J.P."/>
            <person name="Estrada E."/>
            <person name="Fu S."/>
            <person name="Le D."/>
            <person name="Vuppala A."/>
            <person name="Tran C."/>
            <person name="Luterstein E."/>
            <person name="Lakkaraju S."/>
            <person name="Panchagnula S."/>
            <person name="Ren C."/>
            <person name="Doan J."/>
            <person name="Tran S."/>
            <person name="Soriano J."/>
            <person name="Fujita Y."/>
            <person name="Gutala P."/>
            <person name="Fujii Q."/>
            <person name="Lee M."/>
            <person name="Bui A."/>
            <person name="Villarreal C."/>
            <person name="Shing S.R."/>
            <person name="Kim S."/>
            <person name="Freeman D."/>
            <person name="Racha V."/>
            <person name="Ho A."/>
            <person name="Kumar P."/>
            <person name="Falah K."/>
            <person name="Dawson T."/>
            <person name="Enustun E."/>
            <person name="Prichard A."/>
            <person name="Gomez A."/>
            <person name="Khanna K."/>
            <person name="Trigg S."/>
            <person name="Fernandez L."/>
            <person name="Pogliano K."/>
            <person name="Pogliano J."/>
        </authorList>
    </citation>
    <scope>NUCLEOTIDE SEQUENCE</scope>
    <source>
        <strain evidence="7">QF2</strain>
    </source>
</reference>
<dbReference type="InterPro" id="IPR002716">
    <property type="entry name" value="PIN_dom"/>
</dbReference>
<gene>
    <name evidence="7" type="ORF">ID875_10270</name>
</gene>
<evidence type="ECO:0000256" key="2">
    <source>
        <dbReference type="ARBA" id="ARBA00022723"/>
    </source>
</evidence>
<dbReference type="AlphaFoldDB" id="A0A927BKW0"/>
<name>A0A927BKW0_STRGL</name>
<keyword evidence="2" id="KW-0479">Metal-binding</keyword>
<dbReference type="SUPFAM" id="SSF88723">
    <property type="entry name" value="PIN domain-like"/>
    <property type="match status" value="1"/>
</dbReference>
<keyword evidence="3" id="KW-0378">Hydrolase</keyword>
<proteinExistence type="predicted"/>
<keyword evidence="1" id="KW-0540">Nuclease</keyword>
<dbReference type="GO" id="GO:0046872">
    <property type="term" value="F:metal ion binding"/>
    <property type="evidence" value="ECO:0007669"/>
    <property type="project" value="UniProtKB-KW"/>
</dbReference>
<dbReference type="Pfam" id="PF26343">
    <property type="entry name" value="VapC50_C"/>
    <property type="match status" value="1"/>
</dbReference>
<evidence type="ECO:0000313" key="7">
    <source>
        <dbReference type="EMBL" id="MBD2828622.1"/>
    </source>
</evidence>
<dbReference type="InterPro" id="IPR029060">
    <property type="entry name" value="PIN-like_dom_sf"/>
</dbReference>
<comment type="caution">
    <text evidence="7">The sequence shown here is derived from an EMBL/GenBank/DDBJ whole genome shotgun (WGS) entry which is preliminary data.</text>
</comment>
<evidence type="ECO:0000256" key="3">
    <source>
        <dbReference type="ARBA" id="ARBA00022801"/>
    </source>
</evidence>
<sequence length="180" mass="19780">MQRVVLDTCVLYPNYLRDTLLRLAEAELYEPLWSAGILDELTRNIAERIGDVKAKDLVAAMAGAFPESMVTGHETLMSVMTNDHKDRHVLAAAIGGHAHAVVTLNLKDFPAASSDPYGIEVLHPDEFLLDVLDLAPAATVTVLRRQVAGYQREPRDLHGLLDRIGAGGAPQFAAEFRRRL</sequence>
<dbReference type="InterPro" id="IPR058652">
    <property type="entry name" value="VapC50_C"/>
</dbReference>
<evidence type="ECO:0000256" key="1">
    <source>
        <dbReference type="ARBA" id="ARBA00022722"/>
    </source>
</evidence>
<dbReference type="Pfam" id="PF13470">
    <property type="entry name" value="PIN_3"/>
    <property type="match status" value="1"/>
</dbReference>
<evidence type="ECO:0000259" key="6">
    <source>
        <dbReference type="Pfam" id="PF26343"/>
    </source>
</evidence>
<organism evidence="7">
    <name type="scientific">Streptomyces globisporus</name>
    <dbReference type="NCBI Taxonomy" id="1908"/>
    <lineage>
        <taxon>Bacteria</taxon>
        <taxon>Bacillati</taxon>
        <taxon>Actinomycetota</taxon>
        <taxon>Actinomycetes</taxon>
        <taxon>Kitasatosporales</taxon>
        <taxon>Streptomycetaceae</taxon>
        <taxon>Streptomyces</taxon>
    </lineage>
</organism>
<dbReference type="GO" id="GO:0004518">
    <property type="term" value="F:nuclease activity"/>
    <property type="evidence" value="ECO:0007669"/>
    <property type="project" value="UniProtKB-KW"/>
</dbReference>
<feature type="domain" description="VapC50 C-terminal" evidence="6">
    <location>
        <begin position="124"/>
        <end position="178"/>
    </location>
</feature>
<dbReference type="EMBL" id="JACWUS010000001">
    <property type="protein sequence ID" value="MBD2828622.1"/>
    <property type="molecule type" value="Genomic_DNA"/>
</dbReference>
<feature type="domain" description="PIN" evidence="5">
    <location>
        <begin position="3"/>
        <end position="106"/>
    </location>
</feature>
<keyword evidence="4" id="KW-0460">Magnesium</keyword>
<evidence type="ECO:0000259" key="5">
    <source>
        <dbReference type="Pfam" id="PF13470"/>
    </source>
</evidence>